<dbReference type="Gene3D" id="2.60.40.340">
    <property type="entry name" value="Rel homology domain (RHD), DNA-binding domain"/>
    <property type="match status" value="2"/>
</dbReference>
<dbReference type="GO" id="GO:0006954">
    <property type="term" value="P:inflammatory response"/>
    <property type="evidence" value="ECO:0007669"/>
    <property type="project" value="TreeGrafter"/>
</dbReference>
<dbReference type="GO" id="GO:0034097">
    <property type="term" value="P:response to cytokine"/>
    <property type="evidence" value="ECO:0007669"/>
    <property type="project" value="TreeGrafter"/>
</dbReference>
<dbReference type="SUPFAM" id="SSF49417">
    <property type="entry name" value="p53-like transcription factors"/>
    <property type="match status" value="1"/>
</dbReference>
<dbReference type="SUPFAM" id="SSF81296">
    <property type="entry name" value="E set domains"/>
    <property type="match status" value="1"/>
</dbReference>
<accession>A0AAW0NHR3</accession>
<evidence type="ECO:0000256" key="1">
    <source>
        <dbReference type="SAM" id="MobiDB-lite"/>
    </source>
</evidence>
<dbReference type="Proteomes" id="UP001460270">
    <property type="component" value="Unassembled WGS sequence"/>
</dbReference>
<dbReference type="PROSITE" id="PS50254">
    <property type="entry name" value="REL_2"/>
    <property type="match status" value="1"/>
</dbReference>
<dbReference type="InterPro" id="IPR008967">
    <property type="entry name" value="p53-like_TF_DNA-bd_sf"/>
</dbReference>
<feature type="domain" description="RHD" evidence="2">
    <location>
        <begin position="3"/>
        <end position="149"/>
    </location>
</feature>
<dbReference type="GO" id="GO:0000978">
    <property type="term" value="F:RNA polymerase II cis-regulatory region sequence-specific DNA binding"/>
    <property type="evidence" value="ECO:0007669"/>
    <property type="project" value="TreeGrafter"/>
</dbReference>
<reference evidence="4" key="1">
    <citation type="submission" date="2024-04" db="EMBL/GenBank/DDBJ databases">
        <title>Salinicola lusitanus LLJ914,a marine bacterium isolated from the Okinawa Trough.</title>
        <authorList>
            <person name="Li J."/>
        </authorList>
    </citation>
    <scope>NUCLEOTIDE SEQUENCE [LARGE SCALE GENOMIC DNA]</scope>
</reference>
<dbReference type="GO" id="GO:0045944">
    <property type="term" value="P:positive regulation of transcription by RNA polymerase II"/>
    <property type="evidence" value="ECO:0007669"/>
    <property type="project" value="TreeGrafter"/>
</dbReference>
<dbReference type="Pfam" id="PF00554">
    <property type="entry name" value="RHD_DNA_bind"/>
    <property type="match status" value="2"/>
</dbReference>
<keyword evidence="4" id="KW-1185">Reference proteome</keyword>
<dbReference type="GO" id="GO:0005634">
    <property type="term" value="C:nucleus"/>
    <property type="evidence" value="ECO:0007669"/>
    <property type="project" value="TreeGrafter"/>
</dbReference>
<gene>
    <name evidence="3" type="ORF">WMY93_018049</name>
</gene>
<dbReference type="Gene3D" id="2.60.40.10">
    <property type="entry name" value="Immunoglobulins"/>
    <property type="match status" value="1"/>
</dbReference>
<feature type="compositionally biased region" description="Polar residues" evidence="1">
    <location>
        <begin position="361"/>
        <end position="375"/>
    </location>
</feature>
<dbReference type="PRINTS" id="PR00057">
    <property type="entry name" value="NFKBTNSCPFCT"/>
</dbReference>
<evidence type="ECO:0000313" key="4">
    <source>
        <dbReference type="Proteomes" id="UP001460270"/>
    </source>
</evidence>
<dbReference type="PANTHER" id="PTHR24169">
    <property type="entry name" value="NUCLEAR FACTOR NF-KAPPA-B PROTEIN"/>
    <property type="match status" value="1"/>
</dbReference>
<feature type="region of interest" description="Disordered" evidence="1">
    <location>
        <begin position="338"/>
        <end position="387"/>
    </location>
</feature>
<dbReference type="EMBL" id="JBBPFD010000013">
    <property type="protein sequence ID" value="KAK7901280.1"/>
    <property type="molecule type" value="Genomic_DNA"/>
</dbReference>
<dbReference type="InterPro" id="IPR013783">
    <property type="entry name" value="Ig-like_fold"/>
</dbReference>
<comment type="caution">
    <text evidence="3">The sequence shown here is derived from an EMBL/GenBank/DDBJ whole genome shotgun (WGS) entry which is preliminary data.</text>
</comment>
<dbReference type="InterPro" id="IPR014756">
    <property type="entry name" value="Ig_E-set"/>
</dbReference>
<feature type="compositionally biased region" description="Polar residues" evidence="1">
    <location>
        <begin position="481"/>
        <end position="502"/>
    </location>
</feature>
<dbReference type="GO" id="GO:0000981">
    <property type="term" value="F:DNA-binding transcription factor activity, RNA polymerase II-specific"/>
    <property type="evidence" value="ECO:0007669"/>
    <property type="project" value="TreeGrafter"/>
</dbReference>
<evidence type="ECO:0000313" key="3">
    <source>
        <dbReference type="EMBL" id="KAK7901280.1"/>
    </source>
</evidence>
<dbReference type="SMART" id="SM00429">
    <property type="entry name" value="IPT"/>
    <property type="match status" value="1"/>
</dbReference>
<feature type="region of interest" description="Disordered" evidence="1">
    <location>
        <begin position="281"/>
        <end position="322"/>
    </location>
</feature>
<feature type="region of interest" description="Disordered" evidence="1">
    <location>
        <begin position="472"/>
        <end position="502"/>
    </location>
</feature>
<feature type="compositionally biased region" description="Low complexity" evidence="1">
    <location>
        <begin position="300"/>
        <end position="319"/>
    </location>
</feature>
<dbReference type="GO" id="GO:0045087">
    <property type="term" value="P:innate immune response"/>
    <property type="evidence" value="ECO:0007669"/>
    <property type="project" value="TreeGrafter"/>
</dbReference>
<name>A0AAW0NHR3_9GOBI</name>
<dbReference type="GO" id="GO:0038061">
    <property type="term" value="P:non-canonical NF-kappaB signal transduction"/>
    <property type="evidence" value="ECO:0007669"/>
    <property type="project" value="TreeGrafter"/>
</dbReference>
<dbReference type="Pfam" id="PF16179">
    <property type="entry name" value="RHD_dimer"/>
    <property type="match status" value="1"/>
</dbReference>
<proteinExistence type="predicted"/>
<dbReference type="GO" id="GO:0033554">
    <property type="term" value="P:cellular response to stress"/>
    <property type="evidence" value="ECO:0007669"/>
    <property type="project" value="TreeGrafter"/>
</dbReference>
<dbReference type="InterPro" id="IPR000451">
    <property type="entry name" value="NFkB/Dor"/>
</dbReference>
<dbReference type="InterPro" id="IPR037059">
    <property type="entry name" value="RHD_DNA_bind_dom_sf"/>
</dbReference>
<dbReference type="InterPro" id="IPR011539">
    <property type="entry name" value="RHD_DNA_bind_dom"/>
</dbReference>
<dbReference type="InterPro" id="IPR032397">
    <property type="entry name" value="RHD_dimer"/>
</dbReference>
<organism evidence="3 4">
    <name type="scientific">Mugilogobius chulae</name>
    <name type="common">yellowstripe goby</name>
    <dbReference type="NCBI Taxonomy" id="88201"/>
    <lineage>
        <taxon>Eukaryota</taxon>
        <taxon>Metazoa</taxon>
        <taxon>Chordata</taxon>
        <taxon>Craniata</taxon>
        <taxon>Vertebrata</taxon>
        <taxon>Euteleostomi</taxon>
        <taxon>Actinopterygii</taxon>
        <taxon>Neopterygii</taxon>
        <taxon>Teleostei</taxon>
        <taxon>Neoteleostei</taxon>
        <taxon>Acanthomorphata</taxon>
        <taxon>Gobiaria</taxon>
        <taxon>Gobiiformes</taxon>
        <taxon>Gobioidei</taxon>
        <taxon>Gobiidae</taxon>
        <taxon>Gobionellinae</taxon>
        <taxon>Mugilogobius</taxon>
    </lineage>
</organism>
<sequence>MDVGEPEVQIFEQPKQRGMRFRYRVEGRSAGSIPGERSSDNNRTYPSIQILNYCGKGKVRVSLVSKSEPYKPHPHDLVGKTVKTESTRPSLDLIAESSLPREQLLQTEEYDLNVVRLCIQVYLQDESGQFTRALNPIVTNPIYDNRSPNTAELRICRVNRNSGSVKGQDEIFLLCDKVQKGAFLLGGRLGGQGFVSQADVHRQVAIVFKTPAYYKLSITESVGVQMQLRRPSDQEVSEPIDFRYLPDDKDPYGYNEKKRKREDLMKLATLHSHGCELLRFDEPNSSNTIEKSTQRHVFPSTNASTTTTTTTAASGSSSSGLQPKLPITFCSSNLPPSPWPSSNIPMDSVTVNPGSVKPSLHHQQQPQRNLRQPFSRPNPNPGLPQLSMHDLKCLESGSQLNQGDSHPLYHLPHVTENRLQTQNPNVQMQWPFNHNTSQNFNGAGGGDGGGLGYNYLDQFEVMKQEPQIAIGHDTGMHSPRESSTYTTLQPPRPSSNGVDLNSQQPLKHLTNECPSAQPGTHYDTLEDWLKSCHN</sequence>
<dbReference type="GO" id="GO:0007249">
    <property type="term" value="P:canonical NF-kappaB signal transduction"/>
    <property type="evidence" value="ECO:0007669"/>
    <property type="project" value="TreeGrafter"/>
</dbReference>
<dbReference type="AlphaFoldDB" id="A0AAW0NHR3"/>
<dbReference type="PANTHER" id="PTHR24169:SF4">
    <property type="entry name" value="PROTO-ONCOGENE C-REL"/>
    <property type="match status" value="1"/>
</dbReference>
<dbReference type="FunFam" id="2.60.40.10:FF:000046">
    <property type="entry name" value="Nuclear factor NF-kappa-B p105 subunit"/>
    <property type="match status" value="1"/>
</dbReference>
<evidence type="ECO:0000259" key="2">
    <source>
        <dbReference type="PROSITE" id="PS50254"/>
    </source>
</evidence>
<dbReference type="GO" id="GO:0005737">
    <property type="term" value="C:cytoplasm"/>
    <property type="evidence" value="ECO:0007669"/>
    <property type="project" value="InterPro"/>
</dbReference>
<protein>
    <recommendedName>
        <fullName evidence="2">RHD domain-containing protein</fullName>
    </recommendedName>
</protein>
<dbReference type="GO" id="GO:0007399">
    <property type="term" value="P:nervous system development"/>
    <property type="evidence" value="ECO:0007669"/>
    <property type="project" value="UniProtKB-ARBA"/>
</dbReference>
<dbReference type="InterPro" id="IPR002909">
    <property type="entry name" value="IPT_dom"/>
</dbReference>